<evidence type="ECO:0000256" key="1">
    <source>
        <dbReference type="ARBA" id="ARBA00023015"/>
    </source>
</evidence>
<organism evidence="7 8">
    <name type="scientific">Actinomadura gamaensis</name>
    <dbReference type="NCBI Taxonomy" id="1763541"/>
    <lineage>
        <taxon>Bacteria</taxon>
        <taxon>Bacillati</taxon>
        <taxon>Actinomycetota</taxon>
        <taxon>Actinomycetes</taxon>
        <taxon>Streptosporangiales</taxon>
        <taxon>Thermomonosporaceae</taxon>
        <taxon>Actinomadura</taxon>
    </lineage>
</organism>
<feature type="compositionally biased region" description="Pro residues" evidence="5">
    <location>
        <begin position="1"/>
        <end position="11"/>
    </location>
</feature>
<feature type="domain" description="HTH tetR-type" evidence="6">
    <location>
        <begin position="50"/>
        <end position="110"/>
    </location>
</feature>
<keyword evidence="3" id="KW-0804">Transcription</keyword>
<accession>A0ABV9UFN0</accession>
<feature type="region of interest" description="Disordered" evidence="5">
    <location>
        <begin position="1"/>
        <end position="48"/>
    </location>
</feature>
<comment type="caution">
    <text evidence="7">The sequence shown here is derived from an EMBL/GenBank/DDBJ whole genome shotgun (WGS) entry which is preliminary data.</text>
</comment>
<dbReference type="Pfam" id="PF00440">
    <property type="entry name" value="TetR_N"/>
    <property type="match status" value="1"/>
</dbReference>
<sequence length="231" mass="24467">MHAPTPPPRPASAPDAPVTDAGAHDSAGTPNVPVANAPVPDAPIPDIPVPDARTRILDAAEKLFAEGGYEGTSTARIARCAQVPKGLVFHYFPQKIDVLLTLVAERTRIEQAADPAALEAVPGDPAGTLARLVDGFPLHASPAMRRILFREADTHTTVRERLRLLNGEVVRRARLALEMALPGARGDQARLEVAAATFAAVLLYQEHLAQLSGHHVDPDAVAELITRALGS</sequence>
<dbReference type="InterPro" id="IPR009057">
    <property type="entry name" value="Homeodomain-like_sf"/>
</dbReference>
<evidence type="ECO:0000256" key="2">
    <source>
        <dbReference type="ARBA" id="ARBA00023125"/>
    </source>
</evidence>
<dbReference type="Gene3D" id="1.10.357.10">
    <property type="entry name" value="Tetracycline Repressor, domain 2"/>
    <property type="match status" value="1"/>
</dbReference>
<dbReference type="SUPFAM" id="SSF46689">
    <property type="entry name" value="Homeodomain-like"/>
    <property type="match status" value="1"/>
</dbReference>
<dbReference type="RefSeq" id="WP_378265604.1">
    <property type="nucleotide sequence ID" value="NZ_JBHSIT010000024.1"/>
</dbReference>
<evidence type="ECO:0000259" key="6">
    <source>
        <dbReference type="PROSITE" id="PS50977"/>
    </source>
</evidence>
<feature type="DNA-binding region" description="H-T-H motif" evidence="4">
    <location>
        <begin position="73"/>
        <end position="92"/>
    </location>
</feature>
<dbReference type="EMBL" id="JBHSIT010000024">
    <property type="protein sequence ID" value="MFC4914065.1"/>
    <property type="molecule type" value="Genomic_DNA"/>
</dbReference>
<protein>
    <submittedName>
        <fullName evidence="7">TetR/AcrR family transcriptional regulator</fullName>
    </submittedName>
</protein>
<feature type="compositionally biased region" description="Low complexity" evidence="5">
    <location>
        <begin position="30"/>
        <end position="39"/>
    </location>
</feature>
<evidence type="ECO:0000256" key="4">
    <source>
        <dbReference type="PROSITE-ProRule" id="PRU00335"/>
    </source>
</evidence>
<keyword evidence="1" id="KW-0805">Transcription regulation</keyword>
<dbReference type="InterPro" id="IPR050109">
    <property type="entry name" value="HTH-type_TetR-like_transc_reg"/>
</dbReference>
<evidence type="ECO:0000313" key="7">
    <source>
        <dbReference type="EMBL" id="MFC4914065.1"/>
    </source>
</evidence>
<keyword evidence="2 4" id="KW-0238">DNA-binding</keyword>
<dbReference type="PANTHER" id="PTHR30055:SF234">
    <property type="entry name" value="HTH-TYPE TRANSCRIPTIONAL REGULATOR BETI"/>
    <property type="match status" value="1"/>
</dbReference>
<evidence type="ECO:0000256" key="3">
    <source>
        <dbReference type="ARBA" id="ARBA00023163"/>
    </source>
</evidence>
<proteinExistence type="predicted"/>
<keyword evidence="8" id="KW-1185">Reference proteome</keyword>
<gene>
    <name evidence="7" type="ORF">ACFPCY_42755</name>
</gene>
<dbReference type="Proteomes" id="UP001595872">
    <property type="component" value="Unassembled WGS sequence"/>
</dbReference>
<dbReference type="PANTHER" id="PTHR30055">
    <property type="entry name" value="HTH-TYPE TRANSCRIPTIONAL REGULATOR RUTR"/>
    <property type="match status" value="1"/>
</dbReference>
<name>A0ABV9UFN0_9ACTN</name>
<dbReference type="InterPro" id="IPR001647">
    <property type="entry name" value="HTH_TetR"/>
</dbReference>
<evidence type="ECO:0000313" key="8">
    <source>
        <dbReference type="Proteomes" id="UP001595872"/>
    </source>
</evidence>
<reference evidence="8" key="1">
    <citation type="journal article" date="2019" name="Int. J. Syst. Evol. Microbiol.">
        <title>The Global Catalogue of Microorganisms (GCM) 10K type strain sequencing project: providing services to taxonomists for standard genome sequencing and annotation.</title>
        <authorList>
            <consortium name="The Broad Institute Genomics Platform"/>
            <consortium name="The Broad Institute Genome Sequencing Center for Infectious Disease"/>
            <person name="Wu L."/>
            <person name="Ma J."/>
        </authorList>
    </citation>
    <scope>NUCLEOTIDE SEQUENCE [LARGE SCALE GENOMIC DNA]</scope>
    <source>
        <strain evidence="8">KLKA75</strain>
    </source>
</reference>
<dbReference type="PROSITE" id="PS50977">
    <property type="entry name" value="HTH_TETR_2"/>
    <property type="match status" value="1"/>
</dbReference>
<evidence type="ECO:0000256" key="5">
    <source>
        <dbReference type="SAM" id="MobiDB-lite"/>
    </source>
</evidence>
<dbReference type="PRINTS" id="PR00455">
    <property type="entry name" value="HTHTETR"/>
</dbReference>